<feature type="repeat" description="PPR" evidence="3">
    <location>
        <begin position="25"/>
        <end position="59"/>
    </location>
</feature>
<dbReference type="EMBL" id="OX459120">
    <property type="protein sequence ID" value="CAI9099118.1"/>
    <property type="molecule type" value="Genomic_DNA"/>
</dbReference>
<organism evidence="4 5">
    <name type="scientific">Oldenlandia corymbosa var. corymbosa</name>
    <dbReference type="NCBI Taxonomy" id="529605"/>
    <lineage>
        <taxon>Eukaryota</taxon>
        <taxon>Viridiplantae</taxon>
        <taxon>Streptophyta</taxon>
        <taxon>Embryophyta</taxon>
        <taxon>Tracheophyta</taxon>
        <taxon>Spermatophyta</taxon>
        <taxon>Magnoliopsida</taxon>
        <taxon>eudicotyledons</taxon>
        <taxon>Gunneridae</taxon>
        <taxon>Pentapetalae</taxon>
        <taxon>asterids</taxon>
        <taxon>lamiids</taxon>
        <taxon>Gentianales</taxon>
        <taxon>Rubiaceae</taxon>
        <taxon>Rubioideae</taxon>
        <taxon>Spermacoceae</taxon>
        <taxon>Hedyotis-Oldenlandia complex</taxon>
        <taxon>Oldenlandia</taxon>
    </lineage>
</organism>
<dbReference type="InterPro" id="IPR011990">
    <property type="entry name" value="TPR-like_helical_dom_sf"/>
</dbReference>
<evidence type="ECO:0000313" key="4">
    <source>
        <dbReference type="EMBL" id="CAI9099118.1"/>
    </source>
</evidence>
<dbReference type="PROSITE" id="PS51375">
    <property type="entry name" value="PPR"/>
    <property type="match status" value="1"/>
</dbReference>
<dbReference type="GO" id="GO:0003729">
    <property type="term" value="F:mRNA binding"/>
    <property type="evidence" value="ECO:0007669"/>
    <property type="project" value="TreeGrafter"/>
</dbReference>
<dbReference type="Gene3D" id="1.25.40.10">
    <property type="entry name" value="Tetratricopeptide repeat domain"/>
    <property type="match status" value="1"/>
</dbReference>
<dbReference type="InterPro" id="IPR002885">
    <property type="entry name" value="PPR_rpt"/>
</dbReference>
<dbReference type="AlphaFoldDB" id="A0AAV1CX72"/>
<protein>
    <submittedName>
        <fullName evidence="4">OLC1v1035889C1</fullName>
    </submittedName>
</protein>
<sequence length="94" mass="10661">MSEGKDDDVRGIVEEMKTLGGFVLDMGDWSNVLRFMVKRGEAVEAMAVLKQMRRKGLRPDIVCCNWVLSGLVKKGEHTKTDQLFDAMLVWGWNS</sequence>
<keyword evidence="5" id="KW-1185">Reference proteome</keyword>
<dbReference type="NCBIfam" id="TIGR00756">
    <property type="entry name" value="PPR"/>
    <property type="match status" value="1"/>
</dbReference>
<dbReference type="PANTHER" id="PTHR47938">
    <property type="entry name" value="RESPIRATORY COMPLEX I CHAPERONE (CIA84), PUTATIVE (AFU_ORTHOLOGUE AFUA_2G06020)-RELATED"/>
    <property type="match status" value="1"/>
</dbReference>
<evidence type="ECO:0000256" key="3">
    <source>
        <dbReference type="PROSITE-ProRule" id="PRU00708"/>
    </source>
</evidence>
<gene>
    <name evidence="4" type="ORF">OLC1_LOCUS9199</name>
</gene>
<evidence type="ECO:0000256" key="1">
    <source>
        <dbReference type="ARBA" id="ARBA00007626"/>
    </source>
</evidence>
<evidence type="ECO:0000256" key="2">
    <source>
        <dbReference type="ARBA" id="ARBA00022737"/>
    </source>
</evidence>
<comment type="similarity">
    <text evidence="1">Belongs to the PPR family. P subfamily.</text>
</comment>
<proteinExistence type="inferred from homology"/>
<keyword evidence="2" id="KW-0677">Repeat</keyword>
<dbReference type="Pfam" id="PF13812">
    <property type="entry name" value="PPR_3"/>
    <property type="match status" value="1"/>
</dbReference>
<name>A0AAV1CX72_OLDCO</name>
<dbReference type="PANTHER" id="PTHR47938:SF35">
    <property type="entry name" value="PENTATRICOPEPTIDE REPEAT-CONTAINING PROTEIN 4, MITOCHONDRIAL-RELATED"/>
    <property type="match status" value="1"/>
</dbReference>
<evidence type="ECO:0000313" key="5">
    <source>
        <dbReference type="Proteomes" id="UP001161247"/>
    </source>
</evidence>
<dbReference type="Proteomes" id="UP001161247">
    <property type="component" value="Chromosome 3"/>
</dbReference>
<accession>A0AAV1CX72</accession>
<reference evidence="4" key="1">
    <citation type="submission" date="2023-03" db="EMBL/GenBank/DDBJ databases">
        <authorList>
            <person name="Julca I."/>
        </authorList>
    </citation>
    <scope>NUCLEOTIDE SEQUENCE</scope>
</reference>